<dbReference type="PATRIC" id="fig|1630135.4.peg.402"/>
<organism evidence="2 3">
    <name type="scientific">Dermabacter vaginalis</name>
    <dbReference type="NCBI Taxonomy" id="1630135"/>
    <lineage>
        <taxon>Bacteria</taxon>
        <taxon>Bacillati</taxon>
        <taxon>Actinomycetota</taxon>
        <taxon>Actinomycetes</taxon>
        <taxon>Micrococcales</taxon>
        <taxon>Dermabacteraceae</taxon>
        <taxon>Dermabacter</taxon>
    </lineage>
</organism>
<dbReference type="STRING" id="1630135.DAD186_04010"/>
<dbReference type="PIRSF" id="PIRSF017349">
    <property type="entry name" value="UCP017349"/>
    <property type="match status" value="1"/>
</dbReference>
<name>A0A1B0ZG80_9MICO</name>
<feature type="compositionally biased region" description="Basic and acidic residues" evidence="1">
    <location>
        <begin position="24"/>
        <end position="46"/>
    </location>
</feature>
<evidence type="ECO:0000313" key="3">
    <source>
        <dbReference type="Proteomes" id="UP000092596"/>
    </source>
</evidence>
<dbReference type="KEGG" id="dva:DAD186_04010"/>
<dbReference type="InterPro" id="IPR014487">
    <property type="entry name" value="DUF3151"/>
</dbReference>
<evidence type="ECO:0000313" key="2">
    <source>
        <dbReference type="EMBL" id="ANP26958.1"/>
    </source>
</evidence>
<gene>
    <name evidence="2" type="ORF">DAD186_04010</name>
</gene>
<proteinExistence type="predicted"/>
<feature type="region of interest" description="Disordered" evidence="1">
    <location>
        <begin position="1"/>
        <end position="49"/>
    </location>
</feature>
<dbReference type="Pfam" id="PF11349">
    <property type="entry name" value="DUF3151"/>
    <property type="match status" value="1"/>
</dbReference>
<protein>
    <recommendedName>
        <fullName evidence="4">DUF3151 domain-containing protein</fullName>
    </recommendedName>
</protein>
<dbReference type="AlphaFoldDB" id="A0A1B0ZG80"/>
<dbReference type="Proteomes" id="UP000092596">
    <property type="component" value="Chromosome"/>
</dbReference>
<accession>A0A1B0ZG80</accession>
<evidence type="ECO:0000256" key="1">
    <source>
        <dbReference type="SAM" id="MobiDB-lite"/>
    </source>
</evidence>
<reference evidence="2 3" key="1">
    <citation type="submission" date="2015-06" db="EMBL/GenBank/DDBJ databases">
        <title>Investigation of pathophysiology for high-risk pregnancy and development of treatment modality based on it.</title>
        <authorList>
            <person name="Kim B.-C."/>
            <person name="Lim S."/>
        </authorList>
    </citation>
    <scope>NUCLEOTIDE SEQUENCE [LARGE SCALE GENOMIC DNA]</scope>
    <source>
        <strain evidence="2 3">AD1-86</strain>
    </source>
</reference>
<dbReference type="RefSeq" id="WP_065247286.1">
    <property type="nucleotide sequence ID" value="NZ_CP012117.1"/>
</dbReference>
<sequence>MSDNTTSRPRPELGGNLLGPEPTHLPDELDRPVRERDGDDPKKVAADHPTSPLAWALLAEEASADGDVIEAYAFARVGYHRGLDALRRAGWRGQGAVPASHEPNRGFLLCLLHLVRAAEAIGETGEVERLKDFIAESDPSLSGATTLAP</sequence>
<evidence type="ECO:0008006" key="4">
    <source>
        <dbReference type="Google" id="ProtNLM"/>
    </source>
</evidence>
<dbReference type="EMBL" id="CP012117">
    <property type="protein sequence ID" value="ANP26958.1"/>
    <property type="molecule type" value="Genomic_DNA"/>
</dbReference>